<dbReference type="InterPro" id="IPR050438">
    <property type="entry name" value="LMW_PTPase"/>
</dbReference>
<proteinExistence type="predicted"/>
<dbReference type="PANTHER" id="PTHR11717">
    <property type="entry name" value="LOW MOLECULAR WEIGHT PROTEIN TYROSINE PHOSPHATASE"/>
    <property type="match status" value="1"/>
</dbReference>
<dbReference type="Gene3D" id="3.40.50.2300">
    <property type="match status" value="1"/>
</dbReference>
<organism evidence="2">
    <name type="scientific">Mycolicibacterium gilvum (strain PYR-GCK)</name>
    <name type="common">Mycobacterium gilvum (strain PYR-GCK)</name>
    <dbReference type="NCBI Taxonomy" id="350054"/>
    <lineage>
        <taxon>Bacteria</taxon>
        <taxon>Bacillati</taxon>
        <taxon>Actinomycetota</taxon>
        <taxon>Actinomycetes</taxon>
        <taxon>Mycobacteriales</taxon>
        <taxon>Mycobacteriaceae</taxon>
        <taxon>Mycolicibacterium</taxon>
    </lineage>
</organism>
<accession>A4TF51</accession>
<feature type="domain" description="Phosphotyrosine protein phosphatase I" evidence="1">
    <location>
        <begin position="1"/>
        <end position="164"/>
    </location>
</feature>
<dbReference type="STRING" id="350054.Mflv_4757"/>
<dbReference type="HOGENOM" id="CLU_071415_1_0_11"/>
<dbReference type="EMBL" id="CP000656">
    <property type="protein sequence ID" value="ABP47225.1"/>
    <property type="molecule type" value="Genomic_DNA"/>
</dbReference>
<dbReference type="InterPro" id="IPR023485">
    <property type="entry name" value="Ptyr_pPase"/>
</dbReference>
<dbReference type="GO" id="GO:0004725">
    <property type="term" value="F:protein tyrosine phosphatase activity"/>
    <property type="evidence" value="ECO:0007669"/>
    <property type="project" value="TreeGrafter"/>
</dbReference>
<evidence type="ECO:0000313" key="2">
    <source>
        <dbReference type="EMBL" id="ABP47225.1"/>
    </source>
</evidence>
<reference evidence="2" key="1">
    <citation type="submission" date="2007-04" db="EMBL/GenBank/DDBJ databases">
        <authorList>
            <consortium name="US DOE Joint Genome Institute"/>
            <person name="Copeland A."/>
            <person name="Lucas S."/>
            <person name="Lapidus A."/>
            <person name="Barry K."/>
            <person name="Detter J.C."/>
            <person name="Glavina del Rio T."/>
            <person name="Hammon N."/>
            <person name="Israni S."/>
            <person name="Dalin E."/>
            <person name="Tice H."/>
            <person name="Pitluck S."/>
            <person name="Chain P."/>
            <person name="Malfatti S."/>
            <person name="Shin M."/>
            <person name="Vergez L."/>
            <person name="Schmutz J."/>
            <person name="Larimer F."/>
            <person name="Land M."/>
            <person name="Hauser L."/>
            <person name="Kyrpides N."/>
            <person name="Mikhailova N."/>
            <person name="Miller C."/>
            <person name="Richardson P."/>
        </authorList>
    </citation>
    <scope>NUCLEOTIDE SEQUENCE</scope>
    <source>
        <strain evidence="2">PYR-GCK</strain>
    </source>
</reference>
<sequence>MCTGNICRSPIAERLAAAHGTLVGLPGFQASSAGTRAVIGHPIHQEAADVLENMGGVASDFAARQLTRRIVFDADLVLAMTKAHRDKVLELAPHKLSSTFALAEAAALASMGDNNRNIADLAALRPHVAAHDWSDVPDPIGQSRAVFEAVGSQIAELLTPVLDFCQRACADSPY</sequence>
<dbReference type="AlphaFoldDB" id="A4TF51"/>
<gene>
    <name evidence="2" type="ordered locus">Mflv_4757</name>
</gene>
<evidence type="ECO:0000259" key="1">
    <source>
        <dbReference type="SMART" id="SM00226"/>
    </source>
</evidence>
<dbReference type="KEGG" id="mgi:Mflv_4757"/>
<dbReference type="eggNOG" id="COG0394">
    <property type="taxonomic scope" value="Bacteria"/>
</dbReference>
<dbReference type="SMART" id="SM00226">
    <property type="entry name" value="LMWPc"/>
    <property type="match status" value="1"/>
</dbReference>
<reference evidence="2" key="2">
    <citation type="journal article" date="2013" name="PLoS ONE">
        <title>A Gene Expression Study of the Activities of Aromatic Ring-Cleavage Dioxygenases in Mycobacterium gilvum PYR-GCK to Changes in Salinity and pH during Pyrene Degradation.</title>
        <authorList>
            <person name="Badejo A.C."/>
            <person name="Badejo A.O."/>
            <person name="Shin K.H."/>
            <person name="Chai Y.G."/>
        </authorList>
    </citation>
    <scope>NUCLEOTIDE SEQUENCE [LARGE SCALE GENOMIC DNA]</scope>
    <source>
        <strain evidence="2">PYR-GCK</strain>
    </source>
</reference>
<dbReference type="Pfam" id="PF01451">
    <property type="entry name" value="LMWPc"/>
    <property type="match status" value="1"/>
</dbReference>
<name>A4TF51_MYCGI</name>
<dbReference type="PANTHER" id="PTHR11717:SF31">
    <property type="entry name" value="LOW MOLECULAR WEIGHT PROTEIN-TYROSINE-PHOSPHATASE ETP-RELATED"/>
    <property type="match status" value="1"/>
</dbReference>
<dbReference type="SUPFAM" id="SSF52788">
    <property type="entry name" value="Phosphotyrosine protein phosphatases I"/>
    <property type="match status" value="1"/>
</dbReference>
<protein>
    <submittedName>
        <fullName evidence="2">Protein tyrosine phosphatase</fullName>
    </submittedName>
</protein>
<dbReference type="InterPro" id="IPR036196">
    <property type="entry name" value="Ptyr_pPase_sf"/>
</dbReference>